<name>A0A7C9CTC4_OPUST</name>
<feature type="region of interest" description="Disordered" evidence="1">
    <location>
        <begin position="76"/>
        <end position="114"/>
    </location>
</feature>
<dbReference type="AlphaFoldDB" id="A0A7C9CTC4"/>
<organism evidence="2">
    <name type="scientific">Opuntia streptacantha</name>
    <name type="common">Prickly pear cactus</name>
    <name type="synonym">Opuntia cardona</name>
    <dbReference type="NCBI Taxonomy" id="393608"/>
    <lineage>
        <taxon>Eukaryota</taxon>
        <taxon>Viridiplantae</taxon>
        <taxon>Streptophyta</taxon>
        <taxon>Embryophyta</taxon>
        <taxon>Tracheophyta</taxon>
        <taxon>Spermatophyta</taxon>
        <taxon>Magnoliopsida</taxon>
        <taxon>eudicotyledons</taxon>
        <taxon>Gunneridae</taxon>
        <taxon>Pentapetalae</taxon>
        <taxon>Caryophyllales</taxon>
        <taxon>Cactineae</taxon>
        <taxon>Cactaceae</taxon>
        <taxon>Opuntioideae</taxon>
        <taxon>Opuntia</taxon>
    </lineage>
</organism>
<dbReference type="EMBL" id="GISG01041705">
    <property type="protein sequence ID" value="MBA4623085.1"/>
    <property type="molecule type" value="Transcribed_RNA"/>
</dbReference>
<protein>
    <submittedName>
        <fullName evidence="2">Uncharacterized protein</fullName>
    </submittedName>
</protein>
<proteinExistence type="predicted"/>
<evidence type="ECO:0000256" key="1">
    <source>
        <dbReference type="SAM" id="MobiDB-lite"/>
    </source>
</evidence>
<reference evidence="2" key="1">
    <citation type="journal article" date="2013" name="J. Plant Res.">
        <title>Effect of fungi and light on seed germination of three Opuntia species from semiarid lands of central Mexico.</title>
        <authorList>
            <person name="Delgado-Sanchez P."/>
            <person name="Jimenez-Bremont J.F."/>
            <person name="Guerrero-Gonzalez Mde L."/>
            <person name="Flores J."/>
        </authorList>
    </citation>
    <scope>NUCLEOTIDE SEQUENCE</scope>
    <source>
        <tissue evidence="2">Cladode</tissue>
    </source>
</reference>
<accession>A0A7C9CTC4</accession>
<reference evidence="2" key="2">
    <citation type="submission" date="2020-07" db="EMBL/GenBank/DDBJ databases">
        <authorList>
            <person name="Vera ALvarez R."/>
            <person name="Arias-Moreno D.M."/>
            <person name="Jimenez-Jacinto V."/>
            <person name="Jimenez-Bremont J.F."/>
            <person name="Swaminathan K."/>
            <person name="Moose S.P."/>
            <person name="Guerrero-Gonzalez M.L."/>
            <person name="Marino-Ramirez L."/>
            <person name="Landsman D."/>
            <person name="Rodriguez-Kessler M."/>
            <person name="Delgado-Sanchez P."/>
        </authorList>
    </citation>
    <scope>NUCLEOTIDE SEQUENCE</scope>
    <source>
        <tissue evidence="2">Cladode</tissue>
    </source>
</reference>
<evidence type="ECO:0000313" key="2">
    <source>
        <dbReference type="EMBL" id="MBA4623085.1"/>
    </source>
</evidence>
<sequence>MQQAEDTARWGNNPDIIPGMFYAFILQDAMHFELCSEEVTGRLVDAIEDCRWAELEAWLDTHRDVLLQRLEAEVPTPGIESSPFLPQGEPLRRRKAGNADSSGRSISKKRSHKK</sequence>